<dbReference type="Proteomes" id="UP000217076">
    <property type="component" value="Unassembled WGS sequence"/>
</dbReference>
<keyword evidence="3" id="KW-1185">Reference proteome</keyword>
<dbReference type="OrthoDB" id="9802050at2"/>
<dbReference type="SUPFAM" id="SSF53187">
    <property type="entry name" value="Zn-dependent exopeptidases"/>
    <property type="match status" value="1"/>
</dbReference>
<protein>
    <submittedName>
        <fullName evidence="2">N-formylglutamate deformylase</fullName>
    </submittedName>
</protein>
<dbReference type="RefSeq" id="WP_092619971.1">
    <property type="nucleotide sequence ID" value="NZ_FNCV01000007.1"/>
</dbReference>
<dbReference type="Gene3D" id="3.40.630.40">
    <property type="entry name" value="Zn-dependent exopeptidases"/>
    <property type="match status" value="1"/>
</dbReference>
<dbReference type="InterPro" id="IPR007709">
    <property type="entry name" value="N-FG_amidohydro"/>
</dbReference>
<dbReference type="AlphaFoldDB" id="A0A1G8CRX1"/>
<feature type="region of interest" description="Disordered" evidence="1">
    <location>
        <begin position="1"/>
        <end position="20"/>
    </location>
</feature>
<evidence type="ECO:0000313" key="2">
    <source>
        <dbReference type="EMBL" id="SDH48023.1"/>
    </source>
</evidence>
<dbReference type="EMBL" id="FNCV01000007">
    <property type="protein sequence ID" value="SDH48023.1"/>
    <property type="molecule type" value="Genomic_DNA"/>
</dbReference>
<evidence type="ECO:0000313" key="3">
    <source>
        <dbReference type="Proteomes" id="UP000217076"/>
    </source>
</evidence>
<evidence type="ECO:0000256" key="1">
    <source>
        <dbReference type="SAM" id="MobiDB-lite"/>
    </source>
</evidence>
<accession>A0A1G8CRX1</accession>
<name>A0A1G8CRX1_9PROT</name>
<dbReference type="STRING" id="83401.SAMN05421742_10779"/>
<proteinExistence type="predicted"/>
<organism evidence="2 3">
    <name type="scientific">Roseospirillum parvum</name>
    <dbReference type="NCBI Taxonomy" id="83401"/>
    <lineage>
        <taxon>Bacteria</taxon>
        <taxon>Pseudomonadati</taxon>
        <taxon>Pseudomonadota</taxon>
        <taxon>Alphaproteobacteria</taxon>
        <taxon>Rhodospirillales</taxon>
        <taxon>Rhodospirillaceae</taxon>
        <taxon>Roseospirillum</taxon>
    </lineage>
</organism>
<reference evidence="3" key="1">
    <citation type="submission" date="2016-10" db="EMBL/GenBank/DDBJ databases">
        <authorList>
            <person name="Varghese N."/>
            <person name="Submissions S."/>
        </authorList>
    </citation>
    <scope>NUCLEOTIDE SEQUENCE [LARGE SCALE GENOMIC DNA]</scope>
    <source>
        <strain evidence="3">930I</strain>
    </source>
</reference>
<sequence>MDARPPSSPTRPEVDPTDWRPRRLPLAELVATPLGLTRPAPHSLPAVFASPHSGRLYPEEFLAQSRVSLDRLRHSEDAYMDLLMAAVPALGAPLLAARFPRTLVDVNREPYEWDPALFEGQLPDQANSGSLRVRHGLGTLARVVAGGEPIYDHRLPVAEGEARLADFYWPYHQALGGLIGETRDLFGLCVLIDCHSMPGGAGRGGEGPDIVLGDCHGASAAPELVAGLEKRLKGAGFRVVRNRPYAGGHTTQHYGRPGHKVHAVQVEVARPLYMDPITLAPRPAFAHAAPLAEALVAGLRDVLGA</sequence>
<gene>
    <name evidence="2" type="ORF">SAMN05421742_10779</name>
</gene>
<dbReference type="Pfam" id="PF05013">
    <property type="entry name" value="FGase"/>
    <property type="match status" value="1"/>
</dbReference>